<gene>
    <name evidence="1" type="ORF">MHBO_003355</name>
</gene>
<keyword evidence="2" id="KW-1185">Reference proteome</keyword>
<protein>
    <submittedName>
        <fullName evidence="1">Uncharacterized protein</fullName>
    </submittedName>
</protein>
<proteinExistence type="predicted"/>
<evidence type="ECO:0000313" key="2">
    <source>
        <dbReference type="Proteomes" id="UP001439008"/>
    </source>
</evidence>
<sequence length="260" mass="29832">MIESINGDSYLQGINRFHALLLAKRLIQDLSYDCERELRVYEAEISTANKVIPPVDFVDFVRLSLVSPSGILLPLFVNKKLNISQKYIKDQDGEIIVDNLGYPIKAQGTRSSEVSNGSKKYWLASPTVDGDFIYDNALYGIKGGQQSYTGAYRYDSQAREFLLDGIPSEFTHVVIEYLSDPIAAEKDPRKLRIHKYFQTALEAGIYHRYIDKLRNVPRVEKESARREFYNEVRKSQRRMFTKPGEIIQKLGSDVGYNKML</sequence>
<organism evidence="1 2">
    <name type="scientific">Bonamia ostreae</name>
    <dbReference type="NCBI Taxonomy" id="126728"/>
    <lineage>
        <taxon>Eukaryota</taxon>
        <taxon>Sar</taxon>
        <taxon>Rhizaria</taxon>
        <taxon>Endomyxa</taxon>
        <taxon>Ascetosporea</taxon>
        <taxon>Haplosporida</taxon>
        <taxon>Bonamia</taxon>
    </lineage>
</organism>
<accession>A0ABV2AQS2</accession>
<dbReference type="Proteomes" id="UP001439008">
    <property type="component" value="Unassembled WGS sequence"/>
</dbReference>
<evidence type="ECO:0000313" key="1">
    <source>
        <dbReference type="EMBL" id="MES1921821.1"/>
    </source>
</evidence>
<dbReference type="EMBL" id="JBDODL010001813">
    <property type="protein sequence ID" value="MES1921821.1"/>
    <property type="molecule type" value="Genomic_DNA"/>
</dbReference>
<reference evidence="1 2" key="1">
    <citation type="journal article" date="2024" name="BMC Biol.">
        <title>Comparative genomics of Ascetosporea gives new insight into the evolutionary basis for animal parasitism in Rhizaria.</title>
        <authorList>
            <person name="Hiltunen Thoren M."/>
            <person name="Onut-Brannstrom I."/>
            <person name="Alfjorden A."/>
            <person name="Peckova H."/>
            <person name="Swords F."/>
            <person name="Hooper C."/>
            <person name="Holzer A.S."/>
            <person name="Bass D."/>
            <person name="Burki F."/>
        </authorList>
    </citation>
    <scope>NUCLEOTIDE SEQUENCE [LARGE SCALE GENOMIC DNA]</scope>
    <source>
        <strain evidence="1">20-A016</strain>
    </source>
</reference>
<name>A0ABV2AQS2_9EUKA</name>
<comment type="caution">
    <text evidence="1">The sequence shown here is derived from an EMBL/GenBank/DDBJ whole genome shotgun (WGS) entry which is preliminary data.</text>
</comment>